<protein>
    <submittedName>
        <fullName evidence="1">Uncharacterized protein</fullName>
    </submittedName>
</protein>
<reference evidence="1" key="1">
    <citation type="submission" date="2022-01" db="EMBL/GenBank/DDBJ databases">
        <authorList>
            <person name="King R."/>
        </authorList>
    </citation>
    <scope>NUCLEOTIDE SEQUENCE</scope>
</reference>
<gene>
    <name evidence="1" type="ORF">NEZAVI_LOCUS6095</name>
</gene>
<name>A0A9P0H5P5_NEZVI</name>
<dbReference type="EMBL" id="OV725079">
    <property type="protein sequence ID" value="CAH1395923.1"/>
    <property type="molecule type" value="Genomic_DNA"/>
</dbReference>
<sequence>MLNNLENLASEEIIQLISSDCNKNMTRDCDILVLVGETSPANGSIVVLFANP</sequence>
<accession>A0A9P0H5P5</accession>
<dbReference type="Proteomes" id="UP001152798">
    <property type="component" value="Chromosome 3"/>
</dbReference>
<dbReference type="AlphaFoldDB" id="A0A9P0H5P5"/>
<proteinExistence type="predicted"/>
<organism evidence="1 2">
    <name type="scientific">Nezara viridula</name>
    <name type="common">Southern green stink bug</name>
    <name type="synonym">Cimex viridulus</name>
    <dbReference type="NCBI Taxonomy" id="85310"/>
    <lineage>
        <taxon>Eukaryota</taxon>
        <taxon>Metazoa</taxon>
        <taxon>Ecdysozoa</taxon>
        <taxon>Arthropoda</taxon>
        <taxon>Hexapoda</taxon>
        <taxon>Insecta</taxon>
        <taxon>Pterygota</taxon>
        <taxon>Neoptera</taxon>
        <taxon>Paraneoptera</taxon>
        <taxon>Hemiptera</taxon>
        <taxon>Heteroptera</taxon>
        <taxon>Panheteroptera</taxon>
        <taxon>Pentatomomorpha</taxon>
        <taxon>Pentatomoidea</taxon>
        <taxon>Pentatomidae</taxon>
        <taxon>Pentatominae</taxon>
        <taxon>Nezara</taxon>
    </lineage>
</organism>
<evidence type="ECO:0000313" key="2">
    <source>
        <dbReference type="Proteomes" id="UP001152798"/>
    </source>
</evidence>
<evidence type="ECO:0000313" key="1">
    <source>
        <dbReference type="EMBL" id="CAH1395923.1"/>
    </source>
</evidence>
<keyword evidence="2" id="KW-1185">Reference proteome</keyword>